<dbReference type="InterPro" id="IPR036236">
    <property type="entry name" value="Znf_C2H2_sf"/>
</dbReference>
<dbReference type="Proteomes" id="UP000235965">
    <property type="component" value="Unassembled WGS sequence"/>
</dbReference>
<gene>
    <name evidence="6" type="ORF">B7P43_G02216</name>
</gene>
<keyword evidence="1" id="KW-0479">Metal-binding</keyword>
<keyword evidence="3" id="KW-0862">Zinc</keyword>
<name>A0A2J7PNP6_9NEOP</name>
<dbReference type="EMBL" id="NEVH01023953">
    <property type="protein sequence ID" value="PNF17929.1"/>
    <property type="molecule type" value="Genomic_DNA"/>
</dbReference>
<dbReference type="GO" id="GO:0008270">
    <property type="term" value="F:zinc ion binding"/>
    <property type="evidence" value="ECO:0007669"/>
    <property type="project" value="UniProtKB-KW"/>
</dbReference>
<dbReference type="FunFam" id="3.30.160.60:FF:000446">
    <property type="entry name" value="Zinc finger protein"/>
    <property type="match status" value="1"/>
</dbReference>
<reference evidence="6 7" key="1">
    <citation type="submission" date="2017-12" db="EMBL/GenBank/DDBJ databases">
        <title>Hemimetabolous genomes reveal molecular basis of termite eusociality.</title>
        <authorList>
            <person name="Harrison M.C."/>
            <person name="Jongepier E."/>
            <person name="Robertson H.M."/>
            <person name="Arning N."/>
            <person name="Bitard-Feildel T."/>
            <person name="Chao H."/>
            <person name="Childers C.P."/>
            <person name="Dinh H."/>
            <person name="Doddapaneni H."/>
            <person name="Dugan S."/>
            <person name="Gowin J."/>
            <person name="Greiner C."/>
            <person name="Han Y."/>
            <person name="Hu H."/>
            <person name="Hughes D.S.T."/>
            <person name="Huylmans A.-K."/>
            <person name="Kemena C."/>
            <person name="Kremer L.P.M."/>
            <person name="Lee S.L."/>
            <person name="Lopez-Ezquerra A."/>
            <person name="Mallet L."/>
            <person name="Monroy-Kuhn J.M."/>
            <person name="Moser A."/>
            <person name="Murali S.C."/>
            <person name="Muzny D.M."/>
            <person name="Otani S."/>
            <person name="Piulachs M.-D."/>
            <person name="Poelchau M."/>
            <person name="Qu J."/>
            <person name="Schaub F."/>
            <person name="Wada-Katsumata A."/>
            <person name="Worley K.C."/>
            <person name="Xie Q."/>
            <person name="Ylla G."/>
            <person name="Poulsen M."/>
            <person name="Gibbs R.A."/>
            <person name="Schal C."/>
            <person name="Richards S."/>
            <person name="Belles X."/>
            <person name="Korb J."/>
            <person name="Bornberg-Bauer E."/>
        </authorList>
    </citation>
    <scope>NUCLEOTIDE SEQUENCE [LARGE SCALE GENOMIC DNA]</scope>
    <source>
        <tissue evidence="6">Whole body</tissue>
    </source>
</reference>
<evidence type="ECO:0000259" key="5">
    <source>
        <dbReference type="PROSITE" id="PS50157"/>
    </source>
</evidence>
<dbReference type="GO" id="GO:0005634">
    <property type="term" value="C:nucleus"/>
    <property type="evidence" value="ECO:0007669"/>
    <property type="project" value="UniProtKB-ARBA"/>
</dbReference>
<dbReference type="InParanoid" id="A0A2J7PNP6"/>
<dbReference type="Pfam" id="PF00096">
    <property type="entry name" value="zf-C2H2"/>
    <property type="match status" value="1"/>
</dbReference>
<dbReference type="Gene3D" id="3.30.160.60">
    <property type="entry name" value="Classic Zinc Finger"/>
    <property type="match status" value="1"/>
</dbReference>
<dbReference type="PROSITE" id="PS50157">
    <property type="entry name" value="ZINC_FINGER_C2H2_2"/>
    <property type="match status" value="1"/>
</dbReference>
<evidence type="ECO:0000313" key="6">
    <source>
        <dbReference type="EMBL" id="PNF17929.1"/>
    </source>
</evidence>
<dbReference type="PROSITE" id="PS00028">
    <property type="entry name" value="ZINC_FINGER_C2H2_1"/>
    <property type="match status" value="1"/>
</dbReference>
<keyword evidence="2 4" id="KW-0863">Zinc-finger</keyword>
<evidence type="ECO:0000256" key="1">
    <source>
        <dbReference type="ARBA" id="ARBA00022723"/>
    </source>
</evidence>
<organism evidence="6 7">
    <name type="scientific">Cryptotermes secundus</name>
    <dbReference type="NCBI Taxonomy" id="105785"/>
    <lineage>
        <taxon>Eukaryota</taxon>
        <taxon>Metazoa</taxon>
        <taxon>Ecdysozoa</taxon>
        <taxon>Arthropoda</taxon>
        <taxon>Hexapoda</taxon>
        <taxon>Insecta</taxon>
        <taxon>Pterygota</taxon>
        <taxon>Neoptera</taxon>
        <taxon>Polyneoptera</taxon>
        <taxon>Dictyoptera</taxon>
        <taxon>Blattodea</taxon>
        <taxon>Blattoidea</taxon>
        <taxon>Termitoidae</taxon>
        <taxon>Kalotermitidae</taxon>
        <taxon>Cryptotermitinae</taxon>
        <taxon>Cryptotermes</taxon>
    </lineage>
</organism>
<dbReference type="InterPro" id="IPR013087">
    <property type="entry name" value="Znf_C2H2_type"/>
</dbReference>
<evidence type="ECO:0000256" key="2">
    <source>
        <dbReference type="ARBA" id="ARBA00022771"/>
    </source>
</evidence>
<feature type="non-terminal residue" evidence="6">
    <location>
        <position position="1"/>
    </location>
</feature>
<proteinExistence type="predicted"/>
<evidence type="ECO:0000256" key="3">
    <source>
        <dbReference type="ARBA" id="ARBA00022833"/>
    </source>
</evidence>
<dbReference type="SMART" id="SM00355">
    <property type="entry name" value="ZnF_C2H2"/>
    <property type="match status" value="2"/>
</dbReference>
<dbReference type="AlphaFoldDB" id="A0A2J7PNP6"/>
<keyword evidence="7" id="KW-1185">Reference proteome</keyword>
<accession>A0A2J7PNP6</accession>
<evidence type="ECO:0000256" key="4">
    <source>
        <dbReference type="PROSITE-ProRule" id="PRU00042"/>
    </source>
</evidence>
<dbReference type="STRING" id="105785.A0A2J7PNP6"/>
<comment type="caution">
    <text evidence="6">The sequence shown here is derived from an EMBL/GenBank/DDBJ whole genome shotgun (WGS) entry which is preliminary data.</text>
</comment>
<sequence>LNEFTDYKTLFVKLSSGASRQCKICGKVVVNMKNHYLYHNPGRYKCPICLRAFSRPDHLKQHMKWKHARIPLWDFTRNPAQALDHMPHGLV</sequence>
<evidence type="ECO:0000313" key="7">
    <source>
        <dbReference type="Proteomes" id="UP000235965"/>
    </source>
</evidence>
<dbReference type="SUPFAM" id="SSF57667">
    <property type="entry name" value="beta-beta-alpha zinc fingers"/>
    <property type="match status" value="1"/>
</dbReference>
<protein>
    <recommendedName>
        <fullName evidence="5">C2H2-type domain-containing protein</fullName>
    </recommendedName>
</protein>
<feature type="domain" description="C2H2-type" evidence="5">
    <location>
        <begin position="44"/>
        <end position="68"/>
    </location>
</feature>